<protein>
    <submittedName>
        <fullName evidence="2">Uncharacterized protein</fullName>
    </submittedName>
</protein>
<evidence type="ECO:0000313" key="2">
    <source>
        <dbReference type="EMBL" id="MCG4618451.1"/>
    </source>
</evidence>
<dbReference type="AlphaFoldDB" id="A0AAJ1BD07"/>
<dbReference type="Proteomes" id="UP001200537">
    <property type="component" value="Unassembled WGS sequence"/>
</dbReference>
<proteinExistence type="predicted"/>
<comment type="caution">
    <text evidence="2">The sequence shown here is derived from an EMBL/GenBank/DDBJ whole genome shotgun (WGS) entry which is preliminary data.</text>
</comment>
<reference evidence="2" key="1">
    <citation type="submission" date="2022-01" db="EMBL/GenBank/DDBJ databases">
        <title>Collection of gut derived symbiotic bacterial strains cultured from healthy donors.</title>
        <authorList>
            <person name="Lin H."/>
            <person name="Kohout C."/>
            <person name="Waligurski E."/>
            <person name="Pamer E.G."/>
        </authorList>
    </citation>
    <scope>NUCLEOTIDE SEQUENCE</scope>
    <source>
        <strain evidence="2">DFI.7.46</strain>
    </source>
</reference>
<sequence>MDDYWRDRMHLKILRENPMTGVRTFAIHRKDWPLVEKFYHDRGLNPADHIRDHRVNSAGQHTFKGGLGYDVIDADLLGGTGDGRLHREFERDTGRYVKYSDRSWPRGYGQEAAARGGVSEGEKARLRDMDKALGTARSAKPASQQAGTATSHNPNNVVKPAVRSTPTAAPGLA</sequence>
<dbReference type="RefSeq" id="WP_238128320.1">
    <property type="nucleotide sequence ID" value="NZ_JAKNHJ010000016.1"/>
</dbReference>
<organism evidence="2 3">
    <name type="scientific">Varibaculum cambriense</name>
    <dbReference type="NCBI Taxonomy" id="184870"/>
    <lineage>
        <taxon>Bacteria</taxon>
        <taxon>Bacillati</taxon>
        <taxon>Actinomycetota</taxon>
        <taxon>Actinomycetes</taxon>
        <taxon>Actinomycetales</taxon>
        <taxon>Actinomycetaceae</taxon>
        <taxon>Varibaculum</taxon>
    </lineage>
</organism>
<evidence type="ECO:0000313" key="3">
    <source>
        <dbReference type="Proteomes" id="UP001200537"/>
    </source>
</evidence>
<evidence type="ECO:0000256" key="1">
    <source>
        <dbReference type="SAM" id="MobiDB-lite"/>
    </source>
</evidence>
<accession>A0AAJ1BD07</accession>
<gene>
    <name evidence="2" type="ORF">L0M99_08115</name>
</gene>
<feature type="region of interest" description="Disordered" evidence="1">
    <location>
        <begin position="134"/>
        <end position="173"/>
    </location>
</feature>
<dbReference type="EMBL" id="JAKNHJ010000016">
    <property type="protein sequence ID" value="MCG4618451.1"/>
    <property type="molecule type" value="Genomic_DNA"/>
</dbReference>
<name>A0AAJ1BD07_9ACTO</name>
<feature type="compositionally biased region" description="Polar residues" evidence="1">
    <location>
        <begin position="141"/>
        <end position="156"/>
    </location>
</feature>